<gene>
    <name evidence="8" type="primary">aztA</name>
    <name evidence="8" type="ORF">ACHFJ0_09695</name>
</gene>
<dbReference type="PROSITE" id="PS00211">
    <property type="entry name" value="ABC_TRANSPORTER_1"/>
    <property type="match status" value="1"/>
</dbReference>
<dbReference type="InterPro" id="IPR003439">
    <property type="entry name" value="ABC_transporter-like_ATP-bd"/>
</dbReference>
<dbReference type="Gene3D" id="3.40.50.300">
    <property type="entry name" value="P-loop containing nucleotide triphosphate hydrolases"/>
    <property type="match status" value="1"/>
</dbReference>
<comment type="caution">
    <text evidence="8">The sequence shown here is derived from an EMBL/GenBank/DDBJ whole genome shotgun (WGS) entry which is preliminary data.</text>
</comment>
<evidence type="ECO:0000256" key="1">
    <source>
        <dbReference type="ARBA" id="ARBA00005417"/>
    </source>
</evidence>
<evidence type="ECO:0000259" key="7">
    <source>
        <dbReference type="PROSITE" id="PS50893"/>
    </source>
</evidence>
<dbReference type="Proteomes" id="UP001609376">
    <property type="component" value="Unassembled WGS sequence"/>
</dbReference>
<evidence type="ECO:0000256" key="6">
    <source>
        <dbReference type="ARBA" id="ARBA00023065"/>
    </source>
</evidence>
<keyword evidence="3" id="KW-0547">Nucleotide-binding</keyword>
<proteinExistence type="inferred from homology"/>
<name>A0ABW7LJZ6_9RHOB</name>
<evidence type="ECO:0000256" key="4">
    <source>
        <dbReference type="ARBA" id="ARBA00022840"/>
    </source>
</evidence>
<comment type="similarity">
    <text evidence="1">Belongs to the ABC transporter superfamily.</text>
</comment>
<dbReference type="CDD" id="cd03235">
    <property type="entry name" value="ABC_Metallic_Cations"/>
    <property type="match status" value="1"/>
</dbReference>
<accession>A0ABW7LJZ6</accession>
<evidence type="ECO:0000256" key="3">
    <source>
        <dbReference type="ARBA" id="ARBA00022741"/>
    </source>
</evidence>
<keyword evidence="4 8" id="KW-0067">ATP-binding</keyword>
<dbReference type="PANTHER" id="PTHR42734:SF5">
    <property type="entry name" value="IRON TRANSPORT SYSTEM ATP-BINDING PROTEIN HI_0361-RELATED"/>
    <property type="match status" value="1"/>
</dbReference>
<dbReference type="EMBL" id="JBIMPR010000006">
    <property type="protein sequence ID" value="MFH5774514.1"/>
    <property type="molecule type" value="Genomic_DNA"/>
</dbReference>
<feature type="domain" description="ABC transporter" evidence="7">
    <location>
        <begin position="14"/>
        <end position="239"/>
    </location>
</feature>
<dbReference type="InterPro" id="IPR017871">
    <property type="entry name" value="ABC_transporter-like_CS"/>
</dbReference>
<dbReference type="GO" id="GO:0005524">
    <property type="term" value="F:ATP binding"/>
    <property type="evidence" value="ECO:0007669"/>
    <property type="project" value="UniProtKB-KW"/>
</dbReference>
<sequence>MPLSANPPPGDVCVSLTDATIGYGARAAVHHLSGQVRRGELTAVVGANGSGKSTLIKCIAGLMRPISGDCRLSHLATAYMPQQSELDRSFPAQVRDVVALGLWQSRGLLGRHRQADCDRIARALQAIGLGGFETRSIDSLSGGQMRRALFARVLVQDAALILLDEPFNAIDEQTIGDLLALIHRWQAEGRTVIAVLHDLDLVRAHFPRSLLLARHSIAWGPTATVLTPENLRRARRFRQNWEKDAAWCLEPSEQVA</sequence>
<dbReference type="SUPFAM" id="SSF52540">
    <property type="entry name" value="P-loop containing nucleoside triphosphate hydrolases"/>
    <property type="match status" value="1"/>
</dbReference>
<keyword evidence="2" id="KW-0813">Transport</keyword>
<dbReference type="RefSeq" id="WP_395133553.1">
    <property type="nucleotide sequence ID" value="NZ_JBIMPR010000006.1"/>
</dbReference>
<evidence type="ECO:0000313" key="9">
    <source>
        <dbReference type="Proteomes" id="UP001609376"/>
    </source>
</evidence>
<dbReference type="SMART" id="SM00382">
    <property type="entry name" value="AAA"/>
    <property type="match status" value="1"/>
</dbReference>
<dbReference type="InterPro" id="IPR050153">
    <property type="entry name" value="Metal_Ion_Import_ABC"/>
</dbReference>
<evidence type="ECO:0000256" key="2">
    <source>
        <dbReference type="ARBA" id="ARBA00022448"/>
    </source>
</evidence>
<dbReference type="PROSITE" id="PS50893">
    <property type="entry name" value="ABC_TRANSPORTER_2"/>
    <property type="match status" value="1"/>
</dbReference>
<keyword evidence="9" id="KW-1185">Reference proteome</keyword>
<dbReference type="Pfam" id="PF00005">
    <property type="entry name" value="ABC_tran"/>
    <property type="match status" value="1"/>
</dbReference>
<evidence type="ECO:0000313" key="8">
    <source>
        <dbReference type="EMBL" id="MFH5774514.1"/>
    </source>
</evidence>
<protein>
    <submittedName>
        <fullName evidence="8">Zinc ABC transporter ATP-binding protein AztA</fullName>
    </submittedName>
</protein>
<dbReference type="NCBIfam" id="NF040873">
    <property type="entry name" value="AztA"/>
    <property type="match status" value="1"/>
</dbReference>
<keyword evidence="5" id="KW-0864">Zinc transport</keyword>
<organism evidence="8 9">
    <name type="scientific">Paracoccus broussonetiae subsp. drimophilus</name>
    <dbReference type="NCBI Taxonomy" id="3373869"/>
    <lineage>
        <taxon>Bacteria</taxon>
        <taxon>Pseudomonadati</taxon>
        <taxon>Pseudomonadota</taxon>
        <taxon>Alphaproteobacteria</taxon>
        <taxon>Rhodobacterales</taxon>
        <taxon>Paracoccaceae</taxon>
        <taxon>Paracoccus</taxon>
        <taxon>Paracoccus broussonetiae</taxon>
    </lineage>
</organism>
<reference evidence="8 9" key="1">
    <citation type="submission" date="2024-10" db="EMBL/GenBank/DDBJ databases">
        <title>Paracoccus drimophilus sp. nov., a novel bacterium from corn roots in Hunan.</title>
        <authorList>
            <person name="Li X."/>
        </authorList>
    </citation>
    <scope>NUCLEOTIDE SEQUENCE [LARGE SCALE GENOMIC DNA]</scope>
    <source>
        <strain evidence="8 9">NGMCC 1.201697</strain>
    </source>
</reference>
<keyword evidence="6" id="KW-0406">Ion transport</keyword>
<dbReference type="PANTHER" id="PTHR42734">
    <property type="entry name" value="METAL TRANSPORT SYSTEM ATP-BINDING PROTEIN TM_0124-RELATED"/>
    <property type="match status" value="1"/>
</dbReference>
<dbReference type="InterPro" id="IPR027417">
    <property type="entry name" value="P-loop_NTPase"/>
</dbReference>
<keyword evidence="5" id="KW-0862">Zinc</keyword>
<dbReference type="InterPro" id="IPR003593">
    <property type="entry name" value="AAA+_ATPase"/>
</dbReference>
<dbReference type="InterPro" id="IPR047748">
    <property type="entry name" value="AztA-like"/>
</dbReference>
<evidence type="ECO:0000256" key="5">
    <source>
        <dbReference type="ARBA" id="ARBA00022906"/>
    </source>
</evidence>